<dbReference type="Gene3D" id="3.40.50.300">
    <property type="entry name" value="P-loop containing nucleotide triphosphate hydrolases"/>
    <property type="match status" value="2"/>
</dbReference>
<dbReference type="Pfam" id="PF00005">
    <property type="entry name" value="ABC_tran"/>
    <property type="match status" value="2"/>
</dbReference>
<dbReference type="GO" id="GO:0016887">
    <property type="term" value="F:ATP hydrolysis activity"/>
    <property type="evidence" value="ECO:0007669"/>
    <property type="project" value="InterPro"/>
</dbReference>
<evidence type="ECO:0000256" key="2">
    <source>
        <dbReference type="ARBA" id="ARBA00005814"/>
    </source>
</evidence>
<dbReference type="Pfam" id="PF19055">
    <property type="entry name" value="ABC2_membrane_7"/>
    <property type="match status" value="2"/>
</dbReference>
<evidence type="ECO:0000256" key="7">
    <source>
        <dbReference type="ARBA" id="ARBA00022989"/>
    </source>
</evidence>
<dbReference type="Proteomes" id="UP000834106">
    <property type="component" value="Chromosome 12"/>
</dbReference>
<accession>A0AAD1ZP10</accession>
<feature type="transmembrane region" description="Helical" evidence="9">
    <location>
        <begin position="2102"/>
        <end position="2122"/>
    </location>
</feature>
<keyword evidence="5" id="KW-0547">Nucleotide-binding</keyword>
<evidence type="ECO:0000256" key="4">
    <source>
        <dbReference type="ARBA" id="ARBA00022692"/>
    </source>
</evidence>
<keyword evidence="7 9" id="KW-1133">Transmembrane helix</keyword>
<sequence>MRRKKLYSSSFTLFIFNIVLVQLSYPELGSVRFVKCQAGDFTPPQLQNLSYNDYLTSKVYYGLSNLTSIVLTSEIVKDSSFCINDPKSEWNTAFDYSPNLTFLHACLDKNKGNRPASPNNFMYSSTLLITLSAFILTLECLEMFLSIYKNQTIRRGMIDCSQPGLQPLPVNLENCKSIMVLVKKRGAEMMPDIAKRFCTIAEIKFYISNLMHGGSHLKPNRNCNLSSWLSGCEPGWACSTDSEDPADLKNSHEIPGRGSDCQSCCEGFFCPRGITCMLPCPLGSHCPLATLNKTTGMCAPYTYQLPPANPNHTCGGADIWTDFHTNSYIFCSAGSYCPTTTHRFPCSSGNYCPTGSTDEKRCFKLTTCNSNTANQNIHAYGVMLIAALSTLLLIIYNCSDQIITTRERRYAKSREAAARTVRKKTQARARWKAAKDVAKKHAVELQAQFSGKFSKKTPSNSDQVKILNQTETETDDLRACMSPATSFTESGGKKLEHAHHTHVIYEMEDDSCSFEVYGLESRNKNIEKTIPKEKQIHTHSQIFEFAYSQLEKEKAQQRQNKNLNFSGVISMAMNNDTKKRPLIEIAFRDLTVTLKGKNKNLLRSVTGKIRPGHITAVMGPSGAGKTTFLSALAGKAVGCMVTGMVLVNGKSVSIHSYRKIVGFVPQDDIVHGNLTLEENLWFSARCRLSADLPKADKVLIVERIIDSLGLQAVRGSLVGTVEKRGISGGQRKRVNVGLELVMEPSVLFLDEPTSGLDSSSSQLLLRALRREALEGVNVCMVVHQPSYPLFQMFDDLVLLAKGGLTVYHGPVRKVEEYFAGLGVNVPERVNPPDYFIDILEGMIKTSSSSGVSYRELPVRWMLHNGYPIPQDMRKNTAELAISPVNINLENDIHFPGSVTEDQSFAGEVWQDMKCNVERKRDMLRHNFLRSTDLSNRRTPSTLLQYKYFLGRVAKQRLREARVQAIDYLILLLAGASLGSLTKASDATLGYGAYTYTIIAVSLLCKIAALRSFSLDKLQYWRESASGISSLAHFVAKDTMDHFNTVIKPVVYLSMFYFFSNPRSSFADNYIVLLCLVYCVTGVAYVLAIFLDPGPSQLCSVLLPVVLTLIATQSTATKYVKILGNLCYPKWALEAFVIANAEKYYGVWLITRCGALQKYGYNVHDWGLRIAMLILFGVVCRVIAFVGMRLKALKWFFIQVLIICSSSQFVQSQDVFDYDYSNINTTQLDNPEVLQQLTKMVYQRLSGVTTNLIHSDVAKRATFCVTNPDDDWNRSFNYSENLDFLTKCIVKTKGDLPKRLCTAADLKFYFSNFIASRGTSSTYLMPNRNCNITTWVSGCEPGWACSVGLTQMVDFTDSLEMPARTLDCQPCCEGFFCPQGLTCMIPCPLGSYCPLATFNVTTGLCDPYLYQLPPGKQNHTCGGANIWADVSRGGAMFCPAGSYCPTNTEEISCSSGNYCRMGSTSQTSCYKLTSCDSNTTRQNITAYGLVLIAATSTLLFIFYNCSEQVIIIRERRYAKSREVAVRSVKDKAQAQARWIAAVEAVKQRAIEMQSQLSRTFSRRNIIIPNEQVRILNQTDSERDDYLPLYLQPYNSSASQQFDTASEGRETEPHHLYENEECSDSYKDSNPDIKSAEIKKNSKEKHIRTNTQIFQFAYAQLEKEKAQQQQNKDLTFSGAISMAMNNETTRRPRVEIAFKDLTVTLKQKKKHLLRYVNGEIRPGRITALMGPSGAGKTTLLSALAGKTVGCTTTGLVLINGKVESIHSYKKIVGFVPQDDVVHGNLTVEENIWFSAKCRLSADLSKVDKVLVVERVIESLGLQPVRSSMVGTIEKRGISGGQRKRVNVGLELVMEPSLLFLDEPTSGLDSSSSQLLLRALRREALEGVNIVAVIHQPSYTLFNMFDDLILLAKGGLTVYHGPVREVEEYFAHHGVNVPERVNPPDYFIDVLEGMNKPSTTSNVSYEELPLRWMLHKGYPLPPDMQKMFSGLLMPEENDSSTNQGSPVCFGTEELPFWGELWQNVNYKVEARCGVIRNNFMRSKDLSQRRTPSIFQQYLYFLGRITKQRLREARIQAIDYLILLLAGACLGSIAKASDESFGAPGYIYTIIATSLLCKIAALRTFSLDKLQYRRERASGISSLAHFVAKDTVDHFNTLIKPLVYLSMFFFFSNPRSSFLDNYIVLLCLIYCVTGIAYALAIFLDPGPSQLCSVLLPVVLTLLSTQPKGSKFMKIVTELLYPSWALEAFIVSNAEKYYGVWLIQRCGALLRTGYDLHHWALRISLLMLAGAACRALAFFGMLTLQKK</sequence>
<feature type="transmembrane region" description="Helical" evidence="9">
    <location>
        <begin position="121"/>
        <end position="148"/>
    </location>
</feature>
<feature type="transmembrane region" description="Helical" evidence="9">
    <location>
        <begin position="1483"/>
        <end position="1505"/>
    </location>
</feature>
<evidence type="ECO:0000256" key="9">
    <source>
        <dbReference type="SAM" id="Phobius"/>
    </source>
</evidence>
<feature type="domain" description="ABC transporter" evidence="10">
    <location>
        <begin position="1694"/>
        <end position="1936"/>
    </location>
</feature>
<dbReference type="GO" id="GO:0140359">
    <property type="term" value="F:ABC-type transporter activity"/>
    <property type="evidence" value="ECO:0007669"/>
    <property type="project" value="InterPro"/>
</dbReference>
<evidence type="ECO:0000313" key="11">
    <source>
        <dbReference type="EMBL" id="CAI9773000.1"/>
    </source>
</evidence>
<feature type="transmembrane region" description="Helical" evidence="9">
    <location>
        <begin position="2178"/>
        <end position="2199"/>
    </location>
</feature>
<evidence type="ECO:0000259" key="10">
    <source>
        <dbReference type="PROSITE" id="PS50893"/>
    </source>
</evidence>
<feature type="transmembrane region" description="Helical" evidence="9">
    <location>
        <begin position="1069"/>
        <end position="1090"/>
    </location>
</feature>
<dbReference type="FunFam" id="3.40.50.300:FF:000367">
    <property type="entry name" value="ABC transporter G family member 24"/>
    <property type="match status" value="2"/>
</dbReference>
<feature type="transmembrane region" description="Helical" evidence="9">
    <location>
        <begin position="6"/>
        <end position="25"/>
    </location>
</feature>
<evidence type="ECO:0000313" key="12">
    <source>
        <dbReference type="Proteomes" id="UP000834106"/>
    </source>
</evidence>
<proteinExistence type="inferred from homology"/>
<keyword evidence="4 9" id="KW-0812">Transmembrane</keyword>
<comment type="subcellular location">
    <subcellularLocation>
        <location evidence="1">Membrane</location>
        <topology evidence="1">Multi-pass membrane protein</topology>
    </subcellularLocation>
</comment>
<dbReference type="CDD" id="cd03213">
    <property type="entry name" value="ABCG_EPDR"/>
    <property type="match status" value="2"/>
</dbReference>
<dbReference type="PANTHER" id="PTHR48041">
    <property type="entry name" value="ABC TRANSPORTER G FAMILY MEMBER 28"/>
    <property type="match status" value="1"/>
</dbReference>
<evidence type="ECO:0000256" key="6">
    <source>
        <dbReference type="ARBA" id="ARBA00022840"/>
    </source>
</evidence>
<keyword evidence="12" id="KW-1185">Reference proteome</keyword>
<dbReference type="GO" id="GO:0005524">
    <property type="term" value="F:ATP binding"/>
    <property type="evidence" value="ECO:0007669"/>
    <property type="project" value="UniProtKB-KW"/>
</dbReference>
<keyword evidence="6" id="KW-0067">ATP-binding</keyword>
<dbReference type="InterPro" id="IPR003593">
    <property type="entry name" value="AAA+_ATPase"/>
</dbReference>
<feature type="transmembrane region" description="Helical" evidence="9">
    <location>
        <begin position="2274"/>
        <end position="2299"/>
    </location>
</feature>
<feature type="transmembrane region" description="Helical" evidence="9">
    <location>
        <begin position="2073"/>
        <end position="2090"/>
    </location>
</feature>
<feature type="transmembrane region" description="Helical" evidence="9">
    <location>
        <begin position="1165"/>
        <end position="1185"/>
    </location>
</feature>
<comment type="similarity">
    <text evidence="2">Belongs to the ABC transporter superfamily. ABCG family. Eye pigment precursor importer (TC 3.A.1.204) subfamily.</text>
</comment>
<dbReference type="SUPFAM" id="SSF52540">
    <property type="entry name" value="P-loop containing nucleoside triphosphate hydrolases"/>
    <property type="match status" value="2"/>
</dbReference>
<feature type="transmembrane region" description="Helical" evidence="9">
    <location>
        <begin position="377"/>
        <end position="399"/>
    </location>
</feature>
<feature type="domain" description="ABC transporter" evidence="10">
    <location>
        <begin position="585"/>
        <end position="827"/>
    </location>
</feature>
<protein>
    <recommendedName>
        <fullName evidence="10">ABC transporter domain-containing protein</fullName>
    </recommendedName>
</protein>
<dbReference type="InterPro" id="IPR003439">
    <property type="entry name" value="ABC_transporter-like_ATP-bd"/>
</dbReference>
<evidence type="ECO:0000256" key="1">
    <source>
        <dbReference type="ARBA" id="ARBA00004141"/>
    </source>
</evidence>
<reference evidence="11" key="1">
    <citation type="submission" date="2023-05" db="EMBL/GenBank/DDBJ databases">
        <authorList>
            <person name="Huff M."/>
        </authorList>
    </citation>
    <scope>NUCLEOTIDE SEQUENCE</scope>
</reference>
<name>A0AAD1ZP10_9LAMI</name>
<dbReference type="InterPro" id="IPR043926">
    <property type="entry name" value="ABCG_dom"/>
</dbReference>
<keyword evidence="8 9" id="KW-0472">Membrane</keyword>
<dbReference type="GO" id="GO:0016020">
    <property type="term" value="C:membrane"/>
    <property type="evidence" value="ECO:0007669"/>
    <property type="project" value="UniProtKB-SubCell"/>
</dbReference>
<feature type="transmembrane region" description="Helical" evidence="9">
    <location>
        <begin position="992"/>
        <end position="1012"/>
    </location>
</feature>
<dbReference type="SMART" id="SM00382">
    <property type="entry name" value="AAA"/>
    <property type="match status" value="2"/>
</dbReference>
<dbReference type="PROSITE" id="PS00211">
    <property type="entry name" value="ABC_TRANSPORTER_1"/>
    <property type="match status" value="2"/>
</dbReference>
<gene>
    <name evidence="11" type="ORF">FPE_LOCUS20430</name>
</gene>
<dbReference type="InterPro" id="IPR027417">
    <property type="entry name" value="P-loop_NTPase"/>
</dbReference>
<evidence type="ECO:0000256" key="5">
    <source>
        <dbReference type="ARBA" id="ARBA00022741"/>
    </source>
</evidence>
<dbReference type="EMBL" id="OU503047">
    <property type="protein sequence ID" value="CAI9773000.1"/>
    <property type="molecule type" value="Genomic_DNA"/>
</dbReference>
<dbReference type="InterPro" id="IPR050352">
    <property type="entry name" value="ABCG_transporters"/>
</dbReference>
<keyword evidence="3" id="KW-0813">Transport</keyword>
<organism evidence="11 12">
    <name type="scientific">Fraxinus pennsylvanica</name>
    <dbReference type="NCBI Taxonomy" id="56036"/>
    <lineage>
        <taxon>Eukaryota</taxon>
        <taxon>Viridiplantae</taxon>
        <taxon>Streptophyta</taxon>
        <taxon>Embryophyta</taxon>
        <taxon>Tracheophyta</taxon>
        <taxon>Spermatophyta</taxon>
        <taxon>Magnoliopsida</taxon>
        <taxon>eudicotyledons</taxon>
        <taxon>Gunneridae</taxon>
        <taxon>Pentapetalae</taxon>
        <taxon>asterids</taxon>
        <taxon>lamiids</taxon>
        <taxon>Lamiales</taxon>
        <taxon>Oleaceae</taxon>
        <taxon>Oleeae</taxon>
        <taxon>Fraxinus</taxon>
    </lineage>
</organism>
<evidence type="ECO:0000256" key="3">
    <source>
        <dbReference type="ARBA" id="ARBA00022448"/>
    </source>
</evidence>
<dbReference type="InterPro" id="IPR017871">
    <property type="entry name" value="ABC_transporter-like_CS"/>
</dbReference>
<dbReference type="PANTHER" id="PTHR48041:SF91">
    <property type="entry name" value="ABC TRANSPORTER G FAMILY MEMBER 28"/>
    <property type="match status" value="1"/>
</dbReference>
<evidence type="ECO:0000256" key="8">
    <source>
        <dbReference type="ARBA" id="ARBA00023136"/>
    </source>
</evidence>
<dbReference type="PROSITE" id="PS50893">
    <property type="entry name" value="ABC_TRANSPORTER_2"/>
    <property type="match status" value="2"/>
</dbReference>